<reference evidence="1 2" key="1">
    <citation type="journal article" date="2012" name="Stand. Genomic Sci.">
        <title>Complete genome sequencing and analysis of Saprospira grandis str. Lewin, a predatory marine bacterium.</title>
        <authorList>
            <person name="Saw J.H."/>
            <person name="Yuryev A."/>
            <person name="Kanbe M."/>
            <person name="Hou S."/>
            <person name="Young A.G."/>
            <person name="Aizawa S."/>
            <person name="Alam M."/>
        </authorList>
    </citation>
    <scope>NUCLEOTIDE SEQUENCE [LARGE SCALE GENOMIC DNA]</scope>
    <source>
        <strain evidence="1 2">Lewin</strain>
    </source>
</reference>
<dbReference type="HOGENOM" id="CLU_535158_0_0_10"/>
<evidence type="ECO:0000313" key="2">
    <source>
        <dbReference type="Proteomes" id="UP000007519"/>
    </source>
</evidence>
<sequence>MKQPLSLFVLAFTLGFFVISCGGGKVDQDSLSRIPASENAVFSVNWKQLLDKAGPDQLLASIEKSKAESEEEDAQILKELIQDPASKGLDIKKSAYGYLSLDGEDPMGTLMLPIANAKKFEEFVAASKTLSTEKKEGYTILNSTKSKGDKDVAVGFDGAFLVVCWGEGDLSTRLANFFGSKPEKSMANNADLKSLLSKGNDINLWVNSTGLYDMAKKDPSNQQAVMGLAFVGLDSKKLDDNNIGMSMNFENGKMVMNAKGNFNEKLEKEFGKLFAKGVSKDFRQFIPKTDYIGAVALSLDTEELYNYLEGRGLSAMADMQMAKMGLNTKEILGGLTGNIVVASYENKGSNFRELPSLTIVELKDQAIIDKLMQLAKKNGLPLTKKDNRIYSENMPEAGTLLLKDNFAIFSNSTALLEQVEKGLASGDQIESAKFKKLSEGWMAVDFSDFQQYANFMNAQRNPFGSSQNDTELLKSASISAKGSDIEYVMQAKDQKTNILKQLMEKGANQ</sequence>
<name>H6L5Z4_SAPGL</name>
<accession>H6L5Z4</accession>
<organism evidence="1 2">
    <name type="scientific">Saprospira grandis (strain Lewin)</name>
    <dbReference type="NCBI Taxonomy" id="984262"/>
    <lineage>
        <taxon>Bacteria</taxon>
        <taxon>Pseudomonadati</taxon>
        <taxon>Bacteroidota</taxon>
        <taxon>Saprospiria</taxon>
        <taxon>Saprospirales</taxon>
        <taxon>Saprospiraceae</taxon>
        <taxon>Saprospira</taxon>
    </lineage>
</organism>
<dbReference type="STRING" id="984262.SGRA_3838"/>
<dbReference type="RefSeq" id="WP_015694139.1">
    <property type="nucleotide sequence ID" value="NC_016940.1"/>
</dbReference>
<proteinExistence type="predicted"/>
<dbReference type="eggNOG" id="ENOG5033MQS">
    <property type="taxonomic scope" value="Bacteria"/>
</dbReference>
<dbReference type="Proteomes" id="UP000007519">
    <property type="component" value="Chromosome"/>
</dbReference>
<keyword evidence="1" id="KW-0449">Lipoprotein</keyword>
<dbReference type="KEGG" id="sgn:SGRA_3838"/>
<dbReference type="OrthoDB" id="609910at2"/>
<dbReference type="PROSITE" id="PS51257">
    <property type="entry name" value="PROKAR_LIPOPROTEIN"/>
    <property type="match status" value="1"/>
</dbReference>
<protein>
    <submittedName>
        <fullName evidence="1">Lipoprotein, putative</fullName>
    </submittedName>
</protein>
<keyword evidence="2" id="KW-1185">Reference proteome</keyword>
<dbReference type="Pfam" id="PF16120">
    <property type="entry name" value="DUF4836"/>
    <property type="match status" value="1"/>
</dbReference>
<gene>
    <name evidence="1" type="ordered locus">SGRA_3838</name>
</gene>
<dbReference type="AlphaFoldDB" id="H6L5Z4"/>
<evidence type="ECO:0000313" key="1">
    <source>
        <dbReference type="EMBL" id="AFC26554.1"/>
    </source>
</evidence>
<dbReference type="EMBL" id="CP002831">
    <property type="protein sequence ID" value="AFC26554.1"/>
    <property type="molecule type" value="Genomic_DNA"/>
</dbReference>
<dbReference type="InterPro" id="IPR032276">
    <property type="entry name" value="DUF4836"/>
</dbReference>